<accession>A0A0G9HDN0</accession>
<dbReference type="Proteomes" id="UP000182987">
    <property type="component" value="Chromosome"/>
</dbReference>
<dbReference type="SUPFAM" id="SSF52172">
    <property type="entry name" value="CheY-like"/>
    <property type="match status" value="1"/>
</dbReference>
<dbReference type="AlphaFoldDB" id="A0A0G9HDN0"/>
<dbReference type="InterPro" id="IPR001789">
    <property type="entry name" value="Sig_transdc_resp-reg_receiver"/>
</dbReference>
<evidence type="ECO:0000313" key="2">
    <source>
        <dbReference type="Proteomes" id="UP000182987"/>
    </source>
</evidence>
<evidence type="ECO:0000313" key="1">
    <source>
        <dbReference type="EMBL" id="APG05234.1"/>
    </source>
</evidence>
<reference evidence="2" key="1">
    <citation type="submission" date="2016-09" db="EMBL/GenBank/DDBJ databases">
        <authorList>
            <person name="Lysoe E."/>
        </authorList>
    </citation>
    <scope>NUCLEOTIDE SEQUENCE [LARGE SCALE GENOMIC DNA]</scope>
    <source>
        <strain evidence="2">LJ96T</strain>
    </source>
</reference>
<name>A0A0G9HDN0_9GAMM</name>
<gene>
    <name evidence="1" type="ORF">BJI69_15895</name>
</gene>
<keyword evidence="2" id="KW-1185">Reference proteome</keyword>
<proteinExistence type="predicted"/>
<dbReference type="GO" id="GO:0000160">
    <property type="term" value="P:phosphorelay signal transduction system"/>
    <property type="evidence" value="ECO:0007669"/>
    <property type="project" value="InterPro"/>
</dbReference>
<dbReference type="OrthoDB" id="582170at2"/>
<sequence length="140" mass="14840">MSTERSAPRAIIFEDHSGLAAALTDLLVGRLGYDVVACAGCIEEAIRVAHVERCDVAVVDLDLQGVMAYPALDELIRRGVPYVLATGAMPLDIPVRYLAPLVCKPYSAQQLEQAIREACCHAAVHATAPASITVSVVGRA</sequence>
<dbReference type="EMBL" id="CP017480">
    <property type="protein sequence ID" value="APG05234.1"/>
    <property type="molecule type" value="Genomic_DNA"/>
</dbReference>
<dbReference type="InterPro" id="IPR011006">
    <property type="entry name" value="CheY-like_superfamily"/>
</dbReference>
<dbReference type="KEGG" id="lrz:BJI69_15895"/>
<dbReference type="RefSeq" id="WP_046966753.1">
    <property type="nucleotide sequence ID" value="NZ_CP017480.1"/>
</dbReference>
<organism evidence="1 2">
    <name type="scientific">Luteibacter rhizovicinus DSM 16549</name>
    <dbReference type="NCBI Taxonomy" id="1440763"/>
    <lineage>
        <taxon>Bacteria</taxon>
        <taxon>Pseudomonadati</taxon>
        <taxon>Pseudomonadota</taxon>
        <taxon>Gammaproteobacteria</taxon>
        <taxon>Lysobacterales</taxon>
        <taxon>Rhodanobacteraceae</taxon>
        <taxon>Luteibacter</taxon>
    </lineage>
</organism>
<dbReference type="PATRIC" id="fig|1440763.5.peg.814"/>
<dbReference type="PROSITE" id="PS50110">
    <property type="entry name" value="RESPONSE_REGULATORY"/>
    <property type="match status" value="1"/>
</dbReference>
<dbReference type="Gene3D" id="3.40.50.2300">
    <property type="match status" value="1"/>
</dbReference>
<dbReference type="STRING" id="1440763.BJI69_15895"/>
<protein>
    <submittedName>
        <fullName evidence="1">Uncharacterized protein</fullName>
    </submittedName>
</protein>